<dbReference type="RefSeq" id="WP_116650107.1">
    <property type="nucleotide sequence ID" value="NZ_QUZK01000022.1"/>
</dbReference>
<gene>
    <name evidence="5" type="ORF">DZC52_05435</name>
</gene>
<organism evidence="5 6">
    <name type="scientific">Wenzhouxiangella sediminis</name>
    <dbReference type="NCBI Taxonomy" id="1792836"/>
    <lineage>
        <taxon>Bacteria</taxon>
        <taxon>Pseudomonadati</taxon>
        <taxon>Pseudomonadota</taxon>
        <taxon>Gammaproteobacteria</taxon>
        <taxon>Chromatiales</taxon>
        <taxon>Wenzhouxiangellaceae</taxon>
        <taxon>Wenzhouxiangella</taxon>
    </lineage>
</organism>
<keyword evidence="2" id="KW-0812">Transmembrane</keyword>
<dbReference type="EMBL" id="QUZK01000022">
    <property type="protein sequence ID" value="RFF31259.1"/>
    <property type="molecule type" value="Genomic_DNA"/>
</dbReference>
<evidence type="ECO:0000313" key="6">
    <source>
        <dbReference type="Proteomes" id="UP000260351"/>
    </source>
</evidence>
<feature type="domain" description="DUF11" evidence="4">
    <location>
        <begin position="158"/>
        <end position="277"/>
    </location>
</feature>
<accession>A0A3E1KAB2</accession>
<keyword evidence="2" id="KW-1133">Transmembrane helix</keyword>
<name>A0A3E1KAB2_9GAMM</name>
<dbReference type="InterPro" id="IPR001434">
    <property type="entry name" value="OmcB-like_DUF11"/>
</dbReference>
<keyword evidence="6" id="KW-1185">Reference proteome</keyword>
<feature type="compositionally biased region" description="Polar residues" evidence="1">
    <location>
        <begin position="142"/>
        <end position="155"/>
    </location>
</feature>
<comment type="caution">
    <text evidence="5">The sequence shown here is derived from an EMBL/GenBank/DDBJ whole genome shotgun (WGS) entry which is preliminary data.</text>
</comment>
<evidence type="ECO:0000256" key="2">
    <source>
        <dbReference type="SAM" id="Phobius"/>
    </source>
</evidence>
<evidence type="ECO:0000256" key="1">
    <source>
        <dbReference type="SAM" id="MobiDB-lite"/>
    </source>
</evidence>
<dbReference type="Pfam" id="PF01345">
    <property type="entry name" value="DUF11"/>
    <property type="match status" value="2"/>
</dbReference>
<reference evidence="5 6" key="1">
    <citation type="submission" date="2018-08" db="EMBL/GenBank/DDBJ databases">
        <title>Wenzhouxiangella salilacus sp. nov., a novel bacterium isolated from a saline lake in Xinjiang Province, China.</title>
        <authorList>
            <person name="Han S."/>
        </authorList>
    </citation>
    <scope>NUCLEOTIDE SEQUENCE [LARGE SCALE GENOMIC DNA]</scope>
    <source>
        <strain evidence="5 6">XDB06</strain>
    </source>
</reference>
<keyword evidence="2" id="KW-0472">Membrane</keyword>
<dbReference type="Gene3D" id="2.60.40.10">
    <property type="entry name" value="Immunoglobulins"/>
    <property type="match status" value="1"/>
</dbReference>
<dbReference type="PANTHER" id="PTHR34819:SF3">
    <property type="entry name" value="CELL SURFACE PROTEIN"/>
    <property type="match status" value="1"/>
</dbReference>
<dbReference type="PANTHER" id="PTHR34819">
    <property type="entry name" value="LARGE CYSTEINE-RICH PERIPLASMIC PROTEIN OMCB"/>
    <property type="match status" value="1"/>
</dbReference>
<keyword evidence="3" id="KW-0732">Signal</keyword>
<sequence length="315" mass="31280">MKALNALALCTAVLVASFANAGSLQSDLAVTKTDGAAASTPGTSVTYTIVVTNNGPDDVTAATVQDSFPAALSACSWTCTASAGSTCTAGPVAGNISDSVNLLNGGTATYTATCDIDPAATGTLDNTASASVPATGWLDPNTADNSATDSNTLEPSADLQITKTAGGTDHLVGEPMVYTIVATNNGPSWPSDVTVSDLFPAPLQNCSWTSTASGGATGHSNASGTLNDILDMPPGSSVTYVATCDIDPSATGTVTNTATISSAAMTDPAGGNDSATAVTGLIPILPVPTLDAWSILLMIMMMGVLGVAGLMRRFS</sequence>
<evidence type="ECO:0000259" key="4">
    <source>
        <dbReference type="Pfam" id="PF01345"/>
    </source>
</evidence>
<dbReference type="InterPro" id="IPR051172">
    <property type="entry name" value="Chlamydia_OmcB"/>
</dbReference>
<dbReference type="InterPro" id="IPR013783">
    <property type="entry name" value="Ig-like_fold"/>
</dbReference>
<feature type="chain" id="PRO_5017736913" evidence="3">
    <location>
        <begin position="22"/>
        <end position="315"/>
    </location>
</feature>
<feature type="domain" description="DUF11" evidence="4">
    <location>
        <begin position="27"/>
        <end position="148"/>
    </location>
</feature>
<evidence type="ECO:0000256" key="3">
    <source>
        <dbReference type="SAM" id="SignalP"/>
    </source>
</evidence>
<feature type="transmembrane region" description="Helical" evidence="2">
    <location>
        <begin position="292"/>
        <end position="311"/>
    </location>
</feature>
<feature type="region of interest" description="Disordered" evidence="1">
    <location>
        <begin position="134"/>
        <end position="155"/>
    </location>
</feature>
<dbReference type="AlphaFoldDB" id="A0A3E1KAB2"/>
<proteinExistence type="predicted"/>
<dbReference type="InterPro" id="IPR047589">
    <property type="entry name" value="DUF11_rpt"/>
</dbReference>
<evidence type="ECO:0000313" key="5">
    <source>
        <dbReference type="EMBL" id="RFF31259.1"/>
    </source>
</evidence>
<dbReference type="OrthoDB" id="6662013at2"/>
<protein>
    <submittedName>
        <fullName evidence="5">DUF11 domain-containing protein</fullName>
    </submittedName>
</protein>
<dbReference type="NCBIfam" id="TIGR01451">
    <property type="entry name" value="B_ant_repeat"/>
    <property type="match status" value="2"/>
</dbReference>
<dbReference type="Proteomes" id="UP000260351">
    <property type="component" value="Unassembled WGS sequence"/>
</dbReference>
<feature type="signal peptide" evidence="3">
    <location>
        <begin position="1"/>
        <end position="21"/>
    </location>
</feature>